<sequence>MLSGVWNLRKSSRSGTAATLHPNLAAERVRLLTGPETDPRHAQLLLPTGRTHRWRSLQRRGLTEPLGAQLWHACNRRPGKTPRASPPSGRWG</sequence>
<dbReference type="EMBL" id="QZEY01000017">
    <property type="protein sequence ID" value="RJL23929.1"/>
    <property type="molecule type" value="Genomic_DNA"/>
</dbReference>
<comment type="caution">
    <text evidence="1">The sequence shown here is derived from an EMBL/GenBank/DDBJ whole genome shotgun (WGS) entry which is preliminary data.</text>
</comment>
<dbReference type="AlphaFoldDB" id="A0A3A4A7M8"/>
<reference evidence="1 2" key="1">
    <citation type="submission" date="2018-09" db="EMBL/GenBank/DDBJ databases">
        <title>YIM 75507 draft genome.</title>
        <authorList>
            <person name="Tang S."/>
            <person name="Feng Y."/>
        </authorList>
    </citation>
    <scope>NUCLEOTIDE SEQUENCE [LARGE SCALE GENOMIC DNA]</scope>
    <source>
        <strain evidence="1 2">YIM 75507</strain>
    </source>
</reference>
<protein>
    <submittedName>
        <fullName evidence="1">Uncharacterized protein</fullName>
    </submittedName>
</protein>
<name>A0A3A4A7M8_9ACTN</name>
<organism evidence="1 2">
    <name type="scientific">Bailinhaonella thermotolerans</name>
    <dbReference type="NCBI Taxonomy" id="1070861"/>
    <lineage>
        <taxon>Bacteria</taxon>
        <taxon>Bacillati</taxon>
        <taxon>Actinomycetota</taxon>
        <taxon>Actinomycetes</taxon>
        <taxon>Streptosporangiales</taxon>
        <taxon>Streptosporangiaceae</taxon>
        <taxon>Bailinhaonella</taxon>
    </lineage>
</organism>
<proteinExistence type="predicted"/>
<accession>A0A3A4A7M8</accession>
<evidence type="ECO:0000313" key="2">
    <source>
        <dbReference type="Proteomes" id="UP000265768"/>
    </source>
</evidence>
<evidence type="ECO:0000313" key="1">
    <source>
        <dbReference type="EMBL" id="RJL23929.1"/>
    </source>
</evidence>
<keyword evidence="2" id="KW-1185">Reference proteome</keyword>
<gene>
    <name evidence="1" type="ORF">D5H75_31315</name>
</gene>
<dbReference type="Proteomes" id="UP000265768">
    <property type="component" value="Unassembled WGS sequence"/>
</dbReference>